<keyword evidence="5" id="KW-0675">Receptor</keyword>
<dbReference type="InterPro" id="IPR050726">
    <property type="entry name" value="mGluR"/>
</dbReference>
<evidence type="ECO:0000313" key="10">
    <source>
        <dbReference type="Proteomes" id="UP000515163"/>
    </source>
</evidence>
<reference evidence="11" key="1">
    <citation type="submission" date="2025-08" db="UniProtKB">
        <authorList>
            <consortium name="RefSeq"/>
        </authorList>
    </citation>
    <scope>IDENTIFICATION</scope>
</reference>
<sequence length="1402" mass="152783">MGRYNLVVEERRSFSRTSKFIVLVVVLVILSTIIVLCEALLSSGSTKQGLHSTQENITIKLGFIAPLHSGLGATSTLGIELETAFRIAVEIINAKARGRVRLSTDFKSMVKDGGLDPSTTCKIAAQQLAADPDIVGVVGGLRSSCSIASHQYFRDNANTMTQISYGSTSPMLSNKKTFPKFFRTCASDVHQASALVALVTHFNWKRVSTITSTDISAKNLSDRFETQSRIKGVRVVASSRFSSSAQPDTIERKVQLLKDSQTRVNLVSSLPKNAQTVFQKAKDKGMSGQGWVWIGTDGVTATPLSNKTHPDIKKSMQGAIGIAPRSGNGGVFLQVVVHWWNKRNIRSKYPGVIYDTPLRTSSYVPQVYDAVNAYYLAFDRLEKAGKIAPGDSPQKLRSLVFDELKKFNNPVNGFESALGMNTYFDSNFDGPPAYDVVNLKGIVWERVATWNKSIGIEKLPQKNIIWPGNTRIPPTDKGLPGKTTFRIGFLAPTLPELGVLAQLGKEFQAALNVAVDMMNKDLSLSVDFDVKVQKVGKDPATDCKIAAGRLANDGVVAVIGAYRSDCSAAAAKVFGSSSHRVPQVSFGSTSSRLSDKTKYKYFFRTSSSDANQARALAALFRKYRWPEVGILSTSDAYGGDLADDFKKEVEGMPDVPVTVASTQEFPINGRANVVRPKVDKLKTAGTKVNLISMVRNDAETVFQQIRELGMTGKGWVWLASDGATTSTFDKQKDLQRAMKGMLGVQPKNGAGSLYYRFLAAWMDGSQGVYPGRPNRSPATSVFMPQLFDAVHGVALALSDLVNKKQISRSSNVMTVRDKLYQKLKSFDDPSSGYPSATGNNDVMYFDQYLDGPPRYDVVNLQDNWITVGQYDPKTKDVTITRDPVFPGGTTIPIVGDGRPTYKIAAFFPKHSDLGSLAELGREWESAFKVAVSQVNADPNFKVAFSYILVDGGPSTVTCDKAAKDLPDDIDLILGEARSTCSIAISKATRSRKIPQMSYASTSSKLSDKQAYPYFFRTCAADDHQAMALAKLVGRYGWERIGTIATTDDYAEDLARKFALDLRRTGVEITAEERFNMHTKHSVSEEINDLKSSGAAVNLISSVTDDAEKVFQEAIEQGMTGKKWAWLGTDGSTSSTFINTPNLKHAMQGMVGTRPKAGDGQIYRELLKNWAEKDAILYPGLIHSSRVQETSAYVAQVQDAVLAFANALTRLHEAKTVTKLTPRPTMQRELIGELKKMKDAETGFDSAVGTKAFFDSNQDGLAEYDLVNLNGNSWILVGSYTPSKGLSIRRKIVWPGGRLTPPSSRQPKDSTTSSEKVQKSSVSSSGLAAMGAVFGILAVALTGFIVFLIHRERRGKPSFGPNGFRRANGTVTSPVNNISDAMDGAAAVLNHGVIRSEEKAVPV</sequence>
<feature type="compositionally biased region" description="Low complexity" evidence="7">
    <location>
        <begin position="1309"/>
        <end position="1320"/>
    </location>
</feature>
<dbReference type="InParanoid" id="A0A6P8HM79"/>
<evidence type="ECO:0000259" key="9">
    <source>
        <dbReference type="Pfam" id="PF01094"/>
    </source>
</evidence>
<organism evidence="10 11">
    <name type="scientific">Actinia tenebrosa</name>
    <name type="common">Australian red waratah sea anemone</name>
    <dbReference type="NCBI Taxonomy" id="6105"/>
    <lineage>
        <taxon>Eukaryota</taxon>
        <taxon>Metazoa</taxon>
        <taxon>Cnidaria</taxon>
        <taxon>Anthozoa</taxon>
        <taxon>Hexacorallia</taxon>
        <taxon>Actiniaria</taxon>
        <taxon>Actiniidae</taxon>
        <taxon>Actinia</taxon>
    </lineage>
</organism>
<dbReference type="GeneID" id="116292903"/>
<dbReference type="Proteomes" id="UP000515163">
    <property type="component" value="Unplaced"/>
</dbReference>
<dbReference type="RefSeq" id="XP_031556113.1">
    <property type="nucleotide sequence ID" value="XM_031700253.1"/>
</dbReference>
<feature type="transmembrane region" description="Helical" evidence="8">
    <location>
        <begin position="20"/>
        <end position="41"/>
    </location>
</feature>
<feature type="domain" description="Receptor ligand binding region" evidence="9">
    <location>
        <begin position="82"/>
        <end position="441"/>
    </location>
</feature>
<dbReference type="InterPro" id="IPR028082">
    <property type="entry name" value="Peripla_BP_I"/>
</dbReference>
<keyword evidence="10" id="KW-1185">Reference proteome</keyword>
<comment type="subcellular location">
    <subcellularLocation>
        <location evidence="1">Membrane</location>
        <topology evidence="1">Multi-pass membrane protein</topology>
    </subcellularLocation>
</comment>
<dbReference type="Pfam" id="PF01094">
    <property type="entry name" value="ANF_receptor"/>
    <property type="match status" value="3"/>
</dbReference>
<keyword evidence="6" id="KW-0325">Glycoprotein</keyword>
<evidence type="ECO:0000256" key="7">
    <source>
        <dbReference type="SAM" id="MobiDB-lite"/>
    </source>
</evidence>
<keyword evidence="2 8" id="KW-0812">Transmembrane</keyword>
<evidence type="ECO:0000256" key="6">
    <source>
        <dbReference type="ARBA" id="ARBA00023180"/>
    </source>
</evidence>
<feature type="domain" description="Receptor ligand binding region" evidence="9">
    <location>
        <begin position="508"/>
        <end position="862"/>
    </location>
</feature>
<dbReference type="InterPro" id="IPR001828">
    <property type="entry name" value="ANF_lig-bd_rcpt"/>
</dbReference>
<protein>
    <submittedName>
        <fullName evidence="11">Uncharacterized protein LOC116292903</fullName>
    </submittedName>
</protein>
<keyword evidence="3 8" id="KW-1133">Transmembrane helix</keyword>
<name>A0A6P8HM79_ACTTE</name>
<dbReference type="GO" id="GO:0016020">
    <property type="term" value="C:membrane"/>
    <property type="evidence" value="ECO:0007669"/>
    <property type="project" value="UniProtKB-SubCell"/>
</dbReference>
<accession>A0A6P8HM79</accession>
<gene>
    <name evidence="11" type="primary">LOC116292903</name>
</gene>
<dbReference type="OrthoDB" id="5984008at2759"/>
<evidence type="ECO:0000256" key="3">
    <source>
        <dbReference type="ARBA" id="ARBA00022989"/>
    </source>
</evidence>
<evidence type="ECO:0000313" key="11">
    <source>
        <dbReference type="RefSeq" id="XP_031556113.1"/>
    </source>
</evidence>
<evidence type="ECO:0000256" key="5">
    <source>
        <dbReference type="ARBA" id="ARBA00023170"/>
    </source>
</evidence>
<dbReference type="PANTHER" id="PTHR24060">
    <property type="entry name" value="METABOTROPIC GLUTAMATE RECEPTOR"/>
    <property type="match status" value="1"/>
</dbReference>
<dbReference type="GO" id="GO:0004930">
    <property type="term" value="F:G protein-coupled receptor activity"/>
    <property type="evidence" value="ECO:0007669"/>
    <property type="project" value="InterPro"/>
</dbReference>
<evidence type="ECO:0000256" key="1">
    <source>
        <dbReference type="ARBA" id="ARBA00004141"/>
    </source>
</evidence>
<feature type="region of interest" description="Disordered" evidence="7">
    <location>
        <begin position="1296"/>
        <end position="1320"/>
    </location>
</feature>
<dbReference type="PRINTS" id="PR00248">
    <property type="entry name" value="GPCRMGR"/>
</dbReference>
<evidence type="ECO:0000256" key="2">
    <source>
        <dbReference type="ARBA" id="ARBA00022692"/>
    </source>
</evidence>
<evidence type="ECO:0000256" key="4">
    <source>
        <dbReference type="ARBA" id="ARBA00023136"/>
    </source>
</evidence>
<evidence type="ECO:0000256" key="8">
    <source>
        <dbReference type="SAM" id="Phobius"/>
    </source>
</evidence>
<dbReference type="SUPFAM" id="SSF53822">
    <property type="entry name" value="Periplasmic binding protein-like I"/>
    <property type="match status" value="3"/>
</dbReference>
<dbReference type="InterPro" id="IPR000337">
    <property type="entry name" value="GPCR_3"/>
</dbReference>
<keyword evidence="4 8" id="KW-0472">Membrane</keyword>
<dbReference type="KEGG" id="aten:116292903"/>
<proteinExistence type="predicted"/>
<feature type="transmembrane region" description="Helical" evidence="8">
    <location>
        <begin position="1326"/>
        <end position="1348"/>
    </location>
</feature>
<dbReference type="Gene3D" id="3.40.50.2300">
    <property type="match status" value="6"/>
</dbReference>
<feature type="domain" description="Receptor ligand binding region" evidence="9">
    <location>
        <begin position="923"/>
        <end position="1271"/>
    </location>
</feature>